<dbReference type="InterPro" id="IPR001509">
    <property type="entry name" value="Epimerase_deHydtase"/>
</dbReference>
<dbReference type="Gene3D" id="3.40.50.720">
    <property type="entry name" value="NAD(P)-binding Rossmann-like Domain"/>
    <property type="match status" value="1"/>
</dbReference>
<dbReference type="Proteomes" id="UP000290287">
    <property type="component" value="Unassembled WGS sequence"/>
</dbReference>
<evidence type="ECO:0000259" key="1">
    <source>
        <dbReference type="Pfam" id="PF01370"/>
    </source>
</evidence>
<evidence type="ECO:0000313" key="3">
    <source>
        <dbReference type="Proteomes" id="UP000290287"/>
    </source>
</evidence>
<comment type="caution">
    <text evidence="2">The sequence shown here is derived from an EMBL/GenBank/DDBJ whole genome shotgun (WGS) entry which is preliminary data.</text>
</comment>
<sequence length="316" mass="34940">MSPHNTVLVLGGNGHLGQAVIRQLISQSIHVISVSRSATQVVKGIDYIQGDLSQVEFVKSLRHKANVVIHCASPAYSHWKTQFLPMTDAIIQGFEHSETKLIYADNLYAYGQHSHALTETDAYLTTSTKGKIRAKAAQRLLDAHHKQMLTVSIARGSDFYGPNIKHALLGEGVFGAAVAEKSATYVGNLSARHSFTFIDDFARALILLALDHEREGEVWHVPNAPAISPREILHKVYQQVGAPLKITNVQGAIETGLSWIMPSLRAIQETRYQRDFDFVVNDRKFCRHFSFTPTSLDEGIAQTLAGWKLSPFTVAA</sequence>
<dbReference type="PANTHER" id="PTHR48079:SF6">
    <property type="entry name" value="NAD(P)-BINDING DOMAIN-CONTAINING PROTEIN-RELATED"/>
    <property type="match status" value="1"/>
</dbReference>
<dbReference type="AlphaFoldDB" id="A0A4Q0YF37"/>
<evidence type="ECO:0000313" key="2">
    <source>
        <dbReference type="EMBL" id="RXJ68803.1"/>
    </source>
</evidence>
<organism evidence="2 3">
    <name type="scientific">Veronia nyctiphanis</name>
    <dbReference type="NCBI Taxonomy" id="1278244"/>
    <lineage>
        <taxon>Bacteria</taxon>
        <taxon>Pseudomonadati</taxon>
        <taxon>Pseudomonadota</taxon>
        <taxon>Gammaproteobacteria</taxon>
        <taxon>Vibrionales</taxon>
        <taxon>Vibrionaceae</taxon>
        <taxon>Veronia</taxon>
    </lineage>
</organism>
<accession>A0A4Q0YF37</accession>
<dbReference type="SUPFAM" id="SSF51735">
    <property type="entry name" value="NAD(P)-binding Rossmann-fold domains"/>
    <property type="match status" value="1"/>
</dbReference>
<dbReference type="GO" id="GO:0004029">
    <property type="term" value="F:aldehyde dehydrogenase (NAD+) activity"/>
    <property type="evidence" value="ECO:0007669"/>
    <property type="project" value="TreeGrafter"/>
</dbReference>
<feature type="domain" description="NAD-dependent epimerase/dehydratase" evidence="1">
    <location>
        <begin position="7"/>
        <end position="219"/>
    </location>
</feature>
<keyword evidence="3" id="KW-1185">Reference proteome</keyword>
<dbReference type="Pfam" id="PF01370">
    <property type="entry name" value="Epimerase"/>
    <property type="match status" value="1"/>
</dbReference>
<dbReference type="PANTHER" id="PTHR48079">
    <property type="entry name" value="PROTEIN YEEZ"/>
    <property type="match status" value="1"/>
</dbReference>
<reference evidence="2 3" key="1">
    <citation type="submission" date="2017-10" db="EMBL/GenBank/DDBJ databases">
        <title>Nyctiphanis sp. nov., isolated from the stomach of the euphausiid Nyctiphanes simplex (Hansen, 1911) in the Gulf of California.</title>
        <authorList>
            <person name="Gomez-Gil B."/>
            <person name="Aguilar-Mendez M."/>
            <person name="Lopez-Cortes A."/>
            <person name="Gomez-Gutierrez J."/>
            <person name="Roque A."/>
            <person name="Lang E."/>
            <person name="Gonzalez-Castillo A."/>
        </authorList>
    </citation>
    <scope>NUCLEOTIDE SEQUENCE [LARGE SCALE GENOMIC DNA]</scope>
    <source>
        <strain evidence="2 3">CAIM 600</strain>
    </source>
</reference>
<name>A0A4Q0YF37_9GAMM</name>
<dbReference type="RefSeq" id="WP_129124373.1">
    <property type="nucleotide sequence ID" value="NZ_PEIB01000059.1"/>
</dbReference>
<proteinExistence type="predicted"/>
<gene>
    <name evidence="2" type="ORF">CS022_24000</name>
</gene>
<dbReference type="InterPro" id="IPR051783">
    <property type="entry name" value="NAD(P)-dependent_oxidoreduct"/>
</dbReference>
<dbReference type="InterPro" id="IPR036291">
    <property type="entry name" value="NAD(P)-bd_dom_sf"/>
</dbReference>
<dbReference type="GO" id="GO:0005737">
    <property type="term" value="C:cytoplasm"/>
    <property type="evidence" value="ECO:0007669"/>
    <property type="project" value="TreeGrafter"/>
</dbReference>
<protein>
    <recommendedName>
        <fullName evidence="1">NAD-dependent epimerase/dehydratase domain-containing protein</fullName>
    </recommendedName>
</protein>
<dbReference type="OrthoDB" id="112777at2"/>
<dbReference type="EMBL" id="PEIB01000059">
    <property type="protein sequence ID" value="RXJ68803.1"/>
    <property type="molecule type" value="Genomic_DNA"/>
</dbReference>